<feature type="binding site" description="covalent" evidence="16">
    <location>
        <position position="193"/>
    </location>
    <ligand>
        <name>heme c</name>
        <dbReference type="ChEBI" id="CHEBI:61717"/>
        <label>2</label>
    </ligand>
</feature>
<evidence type="ECO:0000256" key="4">
    <source>
        <dbReference type="ARBA" id="ARBA00022617"/>
    </source>
</evidence>
<dbReference type="GO" id="GO:0016669">
    <property type="term" value="F:oxidoreductase activity, acting on a sulfur group of donors, cytochrome as acceptor"/>
    <property type="evidence" value="ECO:0007669"/>
    <property type="project" value="InterPro"/>
</dbReference>
<keyword evidence="6 14" id="KW-0479">Metal-binding</keyword>
<comment type="cofactor">
    <cofactor evidence="16">
        <name>heme</name>
        <dbReference type="ChEBI" id="CHEBI:30413"/>
    </cofactor>
    <text evidence="16">Binds 2 heme groups per subunit.</text>
</comment>
<dbReference type="GO" id="GO:0070069">
    <property type="term" value="C:cytochrome complex"/>
    <property type="evidence" value="ECO:0007669"/>
    <property type="project" value="InterPro"/>
</dbReference>
<dbReference type="NCBIfam" id="TIGR04484">
    <property type="entry name" value="thiosulf_SoxA"/>
    <property type="match status" value="1"/>
</dbReference>
<evidence type="ECO:0000256" key="11">
    <source>
        <dbReference type="ARBA" id="ARBA00025746"/>
    </source>
</evidence>
<sequence>MASNRRWSPAIGLGAVALVTIIVATTVQPSAKEPIPVLQGYTVGDRYSGYVISTPETRKMQDDDFENPAFMWVEQAEEIWHRAQGEAKKSCASCHTDNPDALKGIAPRYPKVIDGKLMTIEHRINQCRRERMKADEWKWEGDEMLGMSALVRLRSRGLPISIGIDGEAAPFFEQGKAFYYQRRGALDMACSHCHELNHGNKVRSERLSMGMPNGFPTYRLKWQKLGSLHRRFRGCNKNIRSEPYKQGSPEYTALELYVMSRARGLPIETPSVRK</sequence>
<feature type="binding site" description="covalent" evidence="16">
    <location>
        <position position="91"/>
    </location>
    <ligand>
        <name>heme c</name>
        <dbReference type="ChEBI" id="CHEBI:61717"/>
        <label>1</label>
    </ligand>
</feature>
<feature type="domain" description="Cytochrome c" evidence="18">
    <location>
        <begin position="75"/>
        <end position="160"/>
    </location>
</feature>
<dbReference type="EC" id="2.8.5.2" evidence="14"/>
<keyword evidence="3 14" id="KW-0813">Transport</keyword>
<dbReference type="GO" id="GO:0046872">
    <property type="term" value="F:metal ion binding"/>
    <property type="evidence" value="ECO:0007669"/>
    <property type="project" value="UniProtKB-KW"/>
</dbReference>
<keyword evidence="7" id="KW-0732">Signal</keyword>
<dbReference type="AlphaFoldDB" id="A0A450UQY0"/>
<feature type="binding site" description="covalent" evidence="16">
    <location>
        <position position="190"/>
    </location>
    <ligand>
        <name>heme c</name>
        <dbReference type="ChEBI" id="CHEBI:61717"/>
        <label>2</label>
    </ligand>
</feature>
<evidence type="ECO:0000256" key="9">
    <source>
        <dbReference type="ARBA" id="ARBA00022982"/>
    </source>
</evidence>
<evidence type="ECO:0000256" key="1">
    <source>
        <dbReference type="ARBA" id="ARBA00004418"/>
    </source>
</evidence>
<evidence type="ECO:0000256" key="7">
    <source>
        <dbReference type="ARBA" id="ARBA00022729"/>
    </source>
</evidence>
<reference evidence="20" key="1">
    <citation type="submission" date="2019-02" db="EMBL/GenBank/DDBJ databases">
        <authorList>
            <person name="Gruber-Vodicka R. H."/>
            <person name="Seah K. B. B."/>
        </authorList>
    </citation>
    <scope>NUCLEOTIDE SEQUENCE</scope>
    <source>
        <strain evidence="21">BECK_SA2B12</strain>
        <strain evidence="19">BECK_SA2B15</strain>
        <strain evidence="20">BECK_SA2B20</strain>
    </source>
</reference>
<feature type="binding site" description="axial binding residue" evidence="17">
    <location>
        <position position="127"/>
    </location>
    <ligand>
        <name>heme c</name>
        <dbReference type="ChEBI" id="CHEBI:61717"/>
        <label>1</label>
    </ligand>
    <ligandPart>
        <name>Fe</name>
        <dbReference type="ChEBI" id="CHEBI:18248"/>
    </ligandPart>
</feature>
<evidence type="ECO:0000256" key="16">
    <source>
        <dbReference type="PIRSR" id="PIRSR038455-2"/>
    </source>
</evidence>
<evidence type="ECO:0000256" key="2">
    <source>
        <dbReference type="ARBA" id="ARBA00011530"/>
    </source>
</evidence>
<keyword evidence="8 14" id="KW-0574">Periplasm</keyword>
<evidence type="ECO:0000313" key="20">
    <source>
        <dbReference type="EMBL" id="VFJ94937.1"/>
    </source>
</evidence>
<evidence type="ECO:0000256" key="3">
    <source>
        <dbReference type="ARBA" id="ARBA00022448"/>
    </source>
</evidence>
<dbReference type="InterPro" id="IPR036909">
    <property type="entry name" value="Cyt_c-like_dom_sf"/>
</dbReference>
<feature type="binding site" description="axial binding residue" evidence="17">
    <location>
        <position position="95"/>
    </location>
    <ligand>
        <name>heme c</name>
        <dbReference type="ChEBI" id="CHEBI:61717"/>
        <label>1</label>
    </ligand>
    <ligandPart>
        <name>Fe</name>
        <dbReference type="ChEBI" id="CHEBI:18248"/>
    </ligandPart>
</feature>
<feature type="binding site" description="axial binding residue" evidence="17">
    <location>
        <position position="235"/>
    </location>
    <ligand>
        <name>heme c</name>
        <dbReference type="ChEBI" id="CHEBI:61717"/>
        <label>2</label>
    </ligand>
    <ligandPart>
        <name>Fe</name>
        <dbReference type="ChEBI" id="CHEBI:18248"/>
    </ligandPart>
</feature>
<evidence type="ECO:0000256" key="5">
    <source>
        <dbReference type="ARBA" id="ARBA00022679"/>
    </source>
</evidence>
<proteinExistence type="inferred from homology"/>
<dbReference type="EMBL" id="CAADFJ010000073">
    <property type="protein sequence ID" value="VFK01820.1"/>
    <property type="molecule type" value="Genomic_DNA"/>
</dbReference>
<evidence type="ECO:0000256" key="8">
    <source>
        <dbReference type="ARBA" id="ARBA00022764"/>
    </source>
</evidence>
<dbReference type="GO" id="GO:0042597">
    <property type="term" value="C:periplasmic space"/>
    <property type="evidence" value="ECO:0007669"/>
    <property type="project" value="UniProtKB-SubCell"/>
</dbReference>
<dbReference type="PIRSF" id="PIRSF038455">
    <property type="entry name" value="SoxA"/>
    <property type="match status" value="1"/>
</dbReference>
<dbReference type="GO" id="GO:0016740">
    <property type="term" value="F:transferase activity"/>
    <property type="evidence" value="ECO:0007669"/>
    <property type="project" value="UniProtKB-KW"/>
</dbReference>
<feature type="binding site" description="axial binding residue" evidence="17">
    <location>
        <position position="194"/>
    </location>
    <ligand>
        <name>heme c</name>
        <dbReference type="ChEBI" id="CHEBI:61717"/>
        <label>2</label>
    </ligand>
    <ligandPart>
        <name>Fe</name>
        <dbReference type="ChEBI" id="CHEBI:18248"/>
    </ligandPart>
</feature>
<comment type="similarity">
    <text evidence="11 14">Belongs to the SoxA family.</text>
</comment>
<dbReference type="SUPFAM" id="SSF46626">
    <property type="entry name" value="Cytochrome c"/>
    <property type="match status" value="2"/>
</dbReference>
<evidence type="ECO:0000256" key="10">
    <source>
        <dbReference type="ARBA" id="ARBA00023004"/>
    </source>
</evidence>
<dbReference type="InterPro" id="IPR025710">
    <property type="entry name" value="SoxA"/>
</dbReference>
<comment type="subunit">
    <text evidence="2 14">Heterodimer of SoxA and SoxX.</text>
</comment>
<organism evidence="20">
    <name type="scientific">Candidatus Kentrum eta</name>
    <dbReference type="NCBI Taxonomy" id="2126337"/>
    <lineage>
        <taxon>Bacteria</taxon>
        <taxon>Pseudomonadati</taxon>
        <taxon>Pseudomonadota</taxon>
        <taxon>Gammaproteobacteria</taxon>
        <taxon>Candidatus Kentrum</taxon>
    </lineage>
</organism>
<feature type="binding site" evidence="16">
    <location>
        <position position="231"/>
    </location>
    <ligand>
        <name>substrate</name>
    </ligand>
</feature>
<feature type="active site" description="Cysteine persulfide intermediate" evidence="15">
    <location>
        <position position="235"/>
    </location>
</feature>
<evidence type="ECO:0000313" key="19">
    <source>
        <dbReference type="EMBL" id="VFJ94670.1"/>
    </source>
</evidence>
<comment type="catalytic activity">
    <reaction evidence="12 14">
        <text>L-cysteinyl-[SoxY protein] + thiosulfate + 2 Fe(III)-[cytochrome c] = S-sulfosulfanyl-L-cysteinyl-[SoxY protein] + 2 Fe(II)-[cytochrome c] + 2 H(+)</text>
        <dbReference type="Rhea" id="RHEA:56720"/>
        <dbReference type="Rhea" id="RHEA-COMP:10350"/>
        <dbReference type="Rhea" id="RHEA-COMP:14328"/>
        <dbReference type="Rhea" id="RHEA-COMP:14399"/>
        <dbReference type="Rhea" id="RHEA-COMP:14691"/>
        <dbReference type="ChEBI" id="CHEBI:15378"/>
        <dbReference type="ChEBI" id="CHEBI:29033"/>
        <dbReference type="ChEBI" id="CHEBI:29034"/>
        <dbReference type="ChEBI" id="CHEBI:29950"/>
        <dbReference type="ChEBI" id="CHEBI:33542"/>
        <dbReference type="ChEBI" id="CHEBI:139321"/>
        <dbReference type="EC" id="2.8.5.2"/>
    </reaction>
</comment>
<dbReference type="Pfam" id="PF21342">
    <property type="entry name" value="SoxA-TsdA_cyt-c"/>
    <property type="match status" value="1"/>
</dbReference>
<protein>
    <recommendedName>
        <fullName evidence="14">SoxAX cytochrome complex subunit A</fullName>
        <ecNumber evidence="14">2.8.5.2</ecNumber>
    </recommendedName>
    <alternativeName>
        <fullName evidence="14">Protein SoxA</fullName>
    </alternativeName>
    <alternativeName>
        <fullName evidence="14">Sulfur oxidizing protein A</fullName>
    </alternativeName>
    <alternativeName>
        <fullName evidence="14">Thiosulfate-oxidizing multienzyme system protein SoxA</fullName>
    </alternativeName>
</protein>
<evidence type="ECO:0000259" key="18">
    <source>
        <dbReference type="Pfam" id="PF21342"/>
    </source>
</evidence>
<evidence type="ECO:0000256" key="14">
    <source>
        <dbReference type="PIRNR" id="PIRNR038455"/>
    </source>
</evidence>
<dbReference type="GO" id="GO:0009055">
    <property type="term" value="F:electron transfer activity"/>
    <property type="evidence" value="ECO:0007669"/>
    <property type="project" value="InterPro"/>
</dbReference>
<evidence type="ECO:0000256" key="15">
    <source>
        <dbReference type="PIRSR" id="PIRSR038455-1"/>
    </source>
</evidence>
<dbReference type="EMBL" id="CAADFG010000075">
    <property type="protein sequence ID" value="VFJ94670.1"/>
    <property type="molecule type" value="Genomic_DNA"/>
</dbReference>
<keyword evidence="5 14" id="KW-0808">Transferase</keyword>
<evidence type="ECO:0000256" key="6">
    <source>
        <dbReference type="ARBA" id="ARBA00022723"/>
    </source>
</evidence>
<dbReference type="Gene3D" id="1.10.760.10">
    <property type="entry name" value="Cytochrome c-like domain"/>
    <property type="match status" value="2"/>
</dbReference>
<feature type="binding site" description="covalent" evidence="16">
    <location>
        <position position="94"/>
    </location>
    <ligand>
        <name>heme c</name>
        <dbReference type="ChEBI" id="CHEBI:61717"/>
        <label>1</label>
    </ligand>
</feature>
<dbReference type="InterPro" id="IPR009056">
    <property type="entry name" value="Cyt_c-like_dom"/>
</dbReference>
<dbReference type="GO" id="GO:0019417">
    <property type="term" value="P:sulfur oxidation"/>
    <property type="evidence" value="ECO:0007669"/>
    <property type="project" value="InterPro"/>
</dbReference>
<evidence type="ECO:0000256" key="12">
    <source>
        <dbReference type="ARBA" id="ARBA00048077"/>
    </source>
</evidence>
<accession>A0A450UQY0</accession>
<evidence type="ECO:0000256" key="17">
    <source>
        <dbReference type="PIRSR" id="PIRSR038455-3"/>
    </source>
</evidence>
<comment type="subcellular location">
    <subcellularLocation>
        <location evidence="1 14">Periplasm</location>
    </subcellularLocation>
</comment>
<comment type="catalytic activity">
    <reaction evidence="13 14">
        <text>S-sulfanyl-L-cysteinyl-[SoxY protein] + thiosulfate + 2 Fe(III)-[cytochrome c] = S-(2-sulfodisulfanyl)-L-cysteinyl-[SoxY protein] + 2 Fe(II)-[cytochrome c] + 2 H(+)</text>
        <dbReference type="Rhea" id="RHEA:51224"/>
        <dbReference type="Rhea" id="RHEA-COMP:10350"/>
        <dbReference type="Rhea" id="RHEA-COMP:14399"/>
        <dbReference type="Rhea" id="RHEA-COMP:14689"/>
        <dbReference type="Rhea" id="RHEA-COMP:14690"/>
        <dbReference type="ChEBI" id="CHEBI:15378"/>
        <dbReference type="ChEBI" id="CHEBI:29033"/>
        <dbReference type="ChEBI" id="CHEBI:29034"/>
        <dbReference type="ChEBI" id="CHEBI:33542"/>
        <dbReference type="ChEBI" id="CHEBI:61963"/>
        <dbReference type="ChEBI" id="CHEBI:140664"/>
        <dbReference type="EC" id="2.8.5.2"/>
    </reaction>
</comment>
<keyword evidence="9 14" id="KW-0249">Electron transport</keyword>
<evidence type="ECO:0000313" key="21">
    <source>
        <dbReference type="EMBL" id="VFK01820.1"/>
    </source>
</evidence>
<keyword evidence="4 14" id="KW-0349">Heme</keyword>
<dbReference type="EMBL" id="CAADFI010000069">
    <property type="protein sequence ID" value="VFJ94937.1"/>
    <property type="molecule type" value="Genomic_DNA"/>
</dbReference>
<gene>
    <name evidence="19" type="ORF">BECKH772A_GA0070896_100759</name>
    <name evidence="20" type="ORF">BECKH772B_GA0070898_100699</name>
    <name evidence="21" type="ORF">BECKH772C_GA0070978_100739</name>
</gene>
<name>A0A450UQY0_9GAMM</name>
<dbReference type="GO" id="GO:0020037">
    <property type="term" value="F:heme binding"/>
    <property type="evidence" value="ECO:0007669"/>
    <property type="project" value="InterPro"/>
</dbReference>
<keyword evidence="10 14" id="KW-0408">Iron</keyword>
<evidence type="ECO:0000256" key="13">
    <source>
        <dbReference type="ARBA" id="ARBA00048423"/>
    </source>
</evidence>